<dbReference type="HAMAP" id="MF_02233">
    <property type="entry name" value="UbiV"/>
    <property type="match status" value="1"/>
</dbReference>
<dbReference type="PANTHER" id="PTHR30217">
    <property type="entry name" value="PEPTIDASE U32 FAMILY"/>
    <property type="match status" value="1"/>
</dbReference>
<dbReference type="AlphaFoldDB" id="A0A809S0X2"/>
<dbReference type="InterPro" id="IPR001539">
    <property type="entry name" value="Peptidase_U32"/>
</dbReference>
<keyword evidence="1" id="KW-0408">Iron</keyword>
<organism evidence="2 3">
    <name type="scientific">Candidatus Desulfobacillus denitrificans</name>
    <dbReference type="NCBI Taxonomy" id="2608985"/>
    <lineage>
        <taxon>Bacteria</taxon>
        <taxon>Pseudomonadati</taxon>
        <taxon>Pseudomonadota</taxon>
        <taxon>Betaproteobacteria</taxon>
        <taxon>Candidatus Desulfobacillus</taxon>
    </lineage>
</organism>
<keyword evidence="1" id="KW-0479">Metal-binding</keyword>
<comment type="cofactor">
    <cofactor evidence="1">
        <name>[4Fe-4S] cluster</name>
        <dbReference type="ChEBI" id="CHEBI:49883"/>
    </cofactor>
</comment>
<comment type="similarity">
    <text evidence="1">Belongs to the peptidase U32 family. UbiV subfamily.</text>
</comment>
<dbReference type="PANTHER" id="PTHR30217:SF11">
    <property type="entry name" value="UBIQUINONE BIOSYNTHESIS PROTEIN UBIV"/>
    <property type="match status" value="1"/>
</dbReference>
<dbReference type="GO" id="GO:0006744">
    <property type="term" value="P:ubiquinone biosynthetic process"/>
    <property type="evidence" value="ECO:0007669"/>
    <property type="project" value="UniProtKB-UniRule"/>
</dbReference>
<evidence type="ECO:0000313" key="2">
    <source>
        <dbReference type="EMBL" id="BBO22076.1"/>
    </source>
</evidence>
<evidence type="ECO:0000313" key="3">
    <source>
        <dbReference type="Proteomes" id="UP000662914"/>
    </source>
</evidence>
<reference evidence="2" key="1">
    <citation type="journal article" name="DNA Res.">
        <title>The physiological potential of anammox bacteria as revealed by their core genome structure.</title>
        <authorList>
            <person name="Okubo T."/>
            <person name="Toyoda A."/>
            <person name="Fukuhara K."/>
            <person name="Uchiyama I."/>
            <person name="Harigaya Y."/>
            <person name="Kuroiwa M."/>
            <person name="Suzuki T."/>
            <person name="Murakami Y."/>
            <person name="Suwa Y."/>
            <person name="Takami H."/>
        </authorList>
    </citation>
    <scope>NUCLEOTIDE SEQUENCE</scope>
    <source>
        <strain evidence="2">317325-3</strain>
    </source>
</reference>
<feature type="binding site" evidence="1">
    <location>
        <position position="192"/>
    </location>
    <ligand>
        <name>[4Fe-4S] cluster</name>
        <dbReference type="ChEBI" id="CHEBI:49883"/>
    </ligand>
</feature>
<dbReference type="InterPro" id="IPR051454">
    <property type="entry name" value="RNA/ubiquinone_mod_enzymes"/>
</dbReference>
<dbReference type="GO" id="GO:0046872">
    <property type="term" value="F:metal ion binding"/>
    <property type="evidence" value="ECO:0007669"/>
    <property type="project" value="UniProtKB-KW"/>
</dbReference>
<feature type="binding site" evidence="1">
    <location>
        <position position="188"/>
    </location>
    <ligand>
        <name>[4Fe-4S] cluster</name>
        <dbReference type="ChEBI" id="CHEBI:49883"/>
    </ligand>
</feature>
<feature type="binding site" evidence="1">
    <location>
        <position position="175"/>
    </location>
    <ligand>
        <name>[4Fe-4S] cluster</name>
        <dbReference type="ChEBI" id="CHEBI:49883"/>
    </ligand>
</feature>
<keyword evidence="1" id="KW-0831">Ubiquinone biosynthesis</keyword>
<dbReference type="KEGG" id="ddz:DSYM_27750"/>
<comment type="function">
    <text evidence="1">Required for O(2)-independent ubiquinone (coenzyme Q) biosynthesis. Together with UbiU, is essential for the C6-hydroxylation reaction in the oxygen-independent ubiquinone biosynthesis pathway.</text>
</comment>
<evidence type="ECO:0000256" key="1">
    <source>
        <dbReference type="HAMAP-Rule" id="MF_02233"/>
    </source>
</evidence>
<dbReference type="UniPathway" id="UPA00232"/>
<name>A0A809S0X2_9PROT</name>
<comment type="pathway">
    <text evidence="1">Cofactor biosynthesis; ubiquinone biosynthesis.</text>
</comment>
<sequence length="297" mass="32981">MKLALGPLLYYWPRQQVFDFYEEIARTPVDIVYLGETVCARRHELRVQDWAEIAQKLAATGKQAILGTQTLIESESDLKTLRRVIDEKDFLTEANDMGAVRLLSSAKRPFVAGPFLNVFNSATLGLMAQLGAARWVMPVEMSADALRELQAARPAGLETEVFAYGRLPLAFSARCFTARHFNLQKDDCQFKCIEFPDGLLIKTREGEEFLTLNGIQTQSSKVYNLIGEVGDLRGLGVDILRISPQSQHTPALLEVFRARLEGALDVQAARTKMAGLALAEPCNGFWYGKPGLDQIAA</sequence>
<keyword evidence="1" id="KW-0004">4Fe-4S</keyword>
<dbReference type="EMBL" id="AP021857">
    <property type="protein sequence ID" value="BBO22076.1"/>
    <property type="molecule type" value="Genomic_DNA"/>
</dbReference>
<dbReference type="Proteomes" id="UP000662914">
    <property type="component" value="Chromosome"/>
</dbReference>
<comment type="subunit">
    <text evidence="1">Forms a heterodimer with UbiU.</text>
</comment>
<keyword evidence="1" id="KW-0411">Iron-sulfur</keyword>
<feature type="binding site" evidence="1">
    <location>
        <position position="39"/>
    </location>
    <ligand>
        <name>[4Fe-4S] cluster</name>
        <dbReference type="ChEBI" id="CHEBI:49883"/>
    </ligand>
</feature>
<gene>
    <name evidence="1" type="primary">ubiV</name>
    <name evidence="2" type="ORF">DSYM_27750</name>
</gene>
<dbReference type="GO" id="GO:0051539">
    <property type="term" value="F:4 iron, 4 sulfur cluster binding"/>
    <property type="evidence" value="ECO:0007669"/>
    <property type="project" value="UniProtKB-UniRule"/>
</dbReference>
<dbReference type="NCBIfam" id="NF011991">
    <property type="entry name" value="PRK15447.1"/>
    <property type="match status" value="1"/>
</dbReference>
<dbReference type="Pfam" id="PF01136">
    <property type="entry name" value="Peptidase_U32"/>
    <property type="match status" value="1"/>
</dbReference>
<accession>A0A809S0X2</accession>
<protein>
    <recommendedName>
        <fullName evidence="1">Ubiquinone biosynthesis protein UbiV</fullName>
    </recommendedName>
</protein>
<proteinExistence type="inferred from homology"/>
<dbReference type="InterPro" id="IPR043693">
    <property type="entry name" value="UbiV"/>
</dbReference>